<keyword evidence="7" id="KW-0807">Transducer</keyword>
<dbReference type="PANTHER" id="PTHR26450:SF156">
    <property type="entry name" value="OLFACTORY RECEPTOR 52R1"/>
    <property type="match status" value="1"/>
</dbReference>
<keyword evidence="11" id="KW-1185">Reference proteome</keyword>
<feature type="transmembrane region" description="Helical" evidence="8">
    <location>
        <begin position="6"/>
        <end position="31"/>
    </location>
</feature>
<feature type="transmembrane region" description="Helical" evidence="8">
    <location>
        <begin position="72"/>
        <end position="91"/>
    </location>
</feature>
<evidence type="ECO:0000256" key="2">
    <source>
        <dbReference type="ARBA" id="ARBA00022606"/>
    </source>
</evidence>
<evidence type="ECO:0000313" key="10">
    <source>
        <dbReference type="EMBL" id="OPJ67483.1"/>
    </source>
</evidence>
<evidence type="ECO:0000256" key="1">
    <source>
        <dbReference type="ARBA" id="ARBA00004141"/>
    </source>
</evidence>
<protein>
    <recommendedName>
        <fullName evidence="9">G-protein coupled receptors family 1 profile domain-containing protein</fullName>
    </recommendedName>
</protein>
<reference evidence="10 11" key="1">
    <citation type="submission" date="2016-02" db="EMBL/GenBank/DDBJ databases">
        <title>Band-tailed pigeon sequencing and assembly.</title>
        <authorList>
            <person name="Soares A.E."/>
            <person name="Novak B.J."/>
            <person name="Rice E.S."/>
            <person name="O'Connell B."/>
            <person name="Chang D."/>
            <person name="Weber S."/>
            <person name="Shapiro B."/>
        </authorList>
    </citation>
    <scope>NUCLEOTIDE SEQUENCE [LARGE SCALE GENOMIC DNA]</scope>
    <source>
        <strain evidence="10">BTP2013</strain>
        <tissue evidence="10">Blood</tissue>
    </source>
</reference>
<dbReference type="PANTHER" id="PTHR26450">
    <property type="entry name" value="OLFACTORY RECEPTOR 56B1-RELATED"/>
    <property type="match status" value="1"/>
</dbReference>
<comment type="caution">
    <text evidence="10">The sequence shown here is derived from an EMBL/GenBank/DDBJ whole genome shotgun (WGS) entry which is preliminary data.</text>
</comment>
<dbReference type="InterPro" id="IPR000725">
    <property type="entry name" value="Olfact_rcpt"/>
</dbReference>
<dbReference type="Pfam" id="PF13853">
    <property type="entry name" value="7tm_4"/>
    <property type="match status" value="1"/>
</dbReference>
<feature type="transmembrane region" description="Helical" evidence="8">
    <location>
        <begin position="43"/>
        <end position="66"/>
    </location>
</feature>
<gene>
    <name evidence="10" type="ORF">AV530_002641</name>
</gene>
<dbReference type="AlphaFoldDB" id="A0A1V4J5F5"/>
<evidence type="ECO:0000259" key="9">
    <source>
        <dbReference type="PROSITE" id="PS50262"/>
    </source>
</evidence>
<comment type="subcellular location">
    <subcellularLocation>
        <location evidence="1">Membrane</location>
        <topology evidence="1">Multi-pass membrane protein</topology>
    </subcellularLocation>
</comment>
<keyword evidence="5 8" id="KW-1133">Transmembrane helix</keyword>
<sequence length="209" mass="23056">MYLFLAMLASTDLVLSPFVAPKMLVVFWLGLREIEFQSCLTQLFFVHTFSSVESGVLMAMALNGYFAICWPLWHSSILSVLVVMALGSLVLMRRVLLVSPGCFFLHRMPFCHHRIISHSYCEHMAAVKLACGDTRLNVIYGLFVAFMVIGCDTILISASYIMILWVILGLPSTEALVRPTSVSSLAFMSLPSSHSPPTGLGTAFLPTSI</sequence>
<name>A0A1V4J5F5_PATFA</name>
<dbReference type="PROSITE" id="PS50262">
    <property type="entry name" value="G_PROTEIN_RECEP_F1_2"/>
    <property type="match status" value="1"/>
</dbReference>
<evidence type="ECO:0000256" key="8">
    <source>
        <dbReference type="SAM" id="Phobius"/>
    </source>
</evidence>
<feature type="domain" description="G-protein coupled receptors family 1 profile" evidence="9">
    <location>
        <begin position="1"/>
        <end position="209"/>
    </location>
</feature>
<evidence type="ECO:0000256" key="6">
    <source>
        <dbReference type="ARBA" id="ARBA00023136"/>
    </source>
</evidence>
<dbReference type="OrthoDB" id="10254436at2759"/>
<dbReference type="InterPro" id="IPR050402">
    <property type="entry name" value="OR51/52/56-like"/>
</dbReference>
<proteinExistence type="predicted"/>
<dbReference type="PRINTS" id="PR00245">
    <property type="entry name" value="OLFACTORYR"/>
</dbReference>
<dbReference type="GO" id="GO:0004984">
    <property type="term" value="F:olfactory receptor activity"/>
    <property type="evidence" value="ECO:0007669"/>
    <property type="project" value="InterPro"/>
</dbReference>
<dbReference type="STRING" id="372326.A0A1V4J5F5"/>
<dbReference type="GO" id="GO:0007186">
    <property type="term" value="P:G protein-coupled receptor signaling pathway"/>
    <property type="evidence" value="ECO:0007669"/>
    <property type="project" value="InterPro"/>
</dbReference>
<dbReference type="SUPFAM" id="SSF81321">
    <property type="entry name" value="Family A G protein-coupled receptor-like"/>
    <property type="match status" value="1"/>
</dbReference>
<keyword evidence="4" id="KW-0552">Olfaction</keyword>
<keyword evidence="2" id="KW-0716">Sensory transduction</keyword>
<evidence type="ECO:0000256" key="4">
    <source>
        <dbReference type="ARBA" id="ARBA00022725"/>
    </source>
</evidence>
<dbReference type="Proteomes" id="UP000190648">
    <property type="component" value="Unassembled WGS sequence"/>
</dbReference>
<evidence type="ECO:0000256" key="3">
    <source>
        <dbReference type="ARBA" id="ARBA00022692"/>
    </source>
</evidence>
<evidence type="ECO:0000256" key="5">
    <source>
        <dbReference type="ARBA" id="ARBA00022989"/>
    </source>
</evidence>
<organism evidence="10 11">
    <name type="scientific">Patagioenas fasciata monilis</name>
    <dbReference type="NCBI Taxonomy" id="372326"/>
    <lineage>
        <taxon>Eukaryota</taxon>
        <taxon>Metazoa</taxon>
        <taxon>Chordata</taxon>
        <taxon>Craniata</taxon>
        <taxon>Vertebrata</taxon>
        <taxon>Euteleostomi</taxon>
        <taxon>Archelosauria</taxon>
        <taxon>Archosauria</taxon>
        <taxon>Dinosauria</taxon>
        <taxon>Saurischia</taxon>
        <taxon>Theropoda</taxon>
        <taxon>Coelurosauria</taxon>
        <taxon>Aves</taxon>
        <taxon>Neognathae</taxon>
        <taxon>Neoaves</taxon>
        <taxon>Columbimorphae</taxon>
        <taxon>Columbiformes</taxon>
        <taxon>Columbidae</taxon>
        <taxon>Patagioenas</taxon>
    </lineage>
</organism>
<evidence type="ECO:0000256" key="7">
    <source>
        <dbReference type="ARBA" id="ARBA00023224"/>
    </source>
</evidence>
<dbReference type="Gene3D" id="1.20.1070.10">
    <property type="entry name" value="Rhodopsin 7-helix transmembrane proteins"/>
    <property type="match status" value="1"/>
</dbReference>
<dbReference type="EMBL" id="LSYS01009016">
    <property type="protein sequence ID" value="OPJ67483.1"/>
    <property type="molecule type" value="Genomic_DNA"/>
</dbReference>
<feature type="transmembrane region" description="Helical" evidence="8">
    <location>
        <begin position="138"/>
        <end position="168"/>
    </location>
</feature>
<evidence type="ECO:0000313" key="11">
    <source>
        <dbReference type="Proteomes" id="UP000190648"/>
    </source>
</evidence>
<accession>A0A1V4J5F5</accession>
<keyword evidence="6 8" id="KW-0472">Membrane</keyword>
<dbReference type="InterPro" id="IPR017452">
    <property type="entry name" value="GPCR_Rhodpsn_7TM"/>
</dbReference>
<dbReference type="GO" id="GO:0005886">
    <property type="term" value="C:plasma membrane"/>
    <property type="evidence" value="ECO:0007669"/>
    <property type="project" value="TreeGrafter"/>
</dbReference>
<keyword evidence="3 8" id="KW-0812">Transmembrane</keyword>